<dbReference type="AlphaFoldDB" id="A0A1H9WUH0"/>
<feature type="transmembrane region" description="Helical" evidence="7">
    <location>
        <begin position="427"/>
        <end position="448"/>
    </location>
</feature>
<dbReference type="Proteomes" id="UP000198885">
    <property type="component" value="Unassembled WGS sequence"/>
</dbReference>
<feature type="chain" id="PRO_5011525997" evidence="8">
    <location>
        <begin position="24"/>
        <end position="659"/>
    </location>
</feature>
<keyword evidence="5 7" id="KW-0472">Membrane</keyword>
<evidence type="ECO:0000313" key="11">
    <source>
        <dbReference type="Proteomes" id="UP000198885"/>
    </source>
</evidence>
<feature type="signal peptide" evidence="8">
    <location>
        <begin position="1"/>
        <end position="23"/>
    </location>
</feature>
<feature type="transmembrane region" description="Helical" evidence="7">
    <location>
        <begin position="454"/>
        <end position="477"/>
    </location>
</feature>
<evidence type="ECO:0000256" key="5">
    <source>
        <dbReference type="ARBA" id="ARBA00023136"/>
    </source>
</evidence>
<keyword evidence="8" id="KW-0732">Signal</keyword>
<evidence type="ECO:0000256" key="4">
    <source>
        <dbReference type="ARBA" id="ARBA00022989"/>
    </source>
</evidence>
<feature type="transmembrane region" description="Helical" evidence="7">
    <location>
        <begin position="121"/>
        <end position="140"/>
    </location>
</feature>
<evidence type="ECO:0000256" key="2">
    <source>
        <dbReference type="ARBA" id="ARBA00022475"/>
    </source>
</evidence>
<feature type="region of interest" description="Disordered" evidence="6">
    <location>
        <begin position="357"/>
        <end position="376"/>
    </location>
</feature>
<feature type="transmembrane region" description="Helical" evidence="7">
    <location>
        <begin position="190"/>
        <end position="212"/>
    </location>
</feature>
<keyword evidence="3 7" id="KW-0812">Transmembrane</keyword>
<proteinExistence type="predicted"/>
<feature type="transmembrane region" description="Helical" evidence="7">
    <location>
        <begin position="522"/>
        <end position="540"/>
    </location>
</feature>
<comment type="subcellular location">
    <subcellularLocation>
        <location evidence="1">Cell membrane</location>
        <topology evidence="1">Multi-pass membrane protein</topology>
    </subcellularLocation>
</comment>
<keyword evidence="4 7" id="KW-1133">Transmembrane helix</keyword>
<feature type="transmembrane region" description="Helical" evidence="7">
    <location>
        <begin position="233"/>
        <end position="252"/>
    </location>
</feature>
<dbReference type="EMBL" id="FOGU01000013">
    <property type="protein sequence ID" value="SES37588.1"/>
    <property type="molecule type" value="Genomic_DNA"/>
</dbReference>
<evidence type="ECO:0000256" key="3">
    <source>
        <dbReference type="ARBA" id="ARBA00022692"/>
    </source>
</evidence>
<dbReference type="PANTHER" id="PTHR43478:SF1">
    <property type="entry name" value="NA+_H+ ANTIPORTER NHAC-LIKE C-TERMINAL DOMAIN-CONTAINING PROTEIN"/>
    <property type="match status" value="1"/>
</dbReference>
<feature type="transmembrane region" description="Helical" evidence="7">
    <location>
        <begin position="272"/>
        <end position="294"/>
    </location>
</feature>
<evidence type="ECO:0000256" key="7">
    <source>
        <dbReference type="SAM" id="Phobius"/>
    </source>
</evidence>
<evidence type="ECO:0000256" key="6">
    <source>
        <dbReference type="SAM" id="MobiDB-lite"/>
    </source>
</evidence>
<keyword evidence="2" id="KW-1003">Cell membrane</keyword>
<dbReference type="PANTHER" id="PTHR43478">
    <property type="entry name" value="NA+/H+ ANTIPORTER-RELATED"/>
    <property type="match status" value="1"/>
</dbReference>
<feature type="transmembrane region" description="Helical" evidence="7">
    <location>
        <begin position="147"/>
        <end position="170"/>
    </location>
</feature>
<evidence type="ECO:0000313" key="10">
    <source>
        <dbReference type="EMBL" id="SES37588.1"/>
    </source>
</evidence>
<keyword evidence="11" id="KW-1185">Reference proteome</keyword>
<protein>
    <submittedName>
        <fullName evidence="10">Na+/H+ antiporter NhaC</fullName>
    </submittedName>
</protein>
<dbReference type="Pfam" id="PF03553">
    <property type="entry name" value="Na_H_antiporter"/>
    <property type="match status" value="1"/>
</dbReference>
<dbReference type="GO" id="GO:0005886">
    <property type="term" value="C:plasma membrane"/>
    <property type="evidence" value="ECO:0007669"/>
    <property type="project" value="UniProtKB-SubCell"/>
</dbReference>
<dbReference type="InterPro" id="IPR018461">
    <property type="entry name" value="Na/H_Antiport_NhaC-like_C"/>
</dbReference>
<gene>
    <name evidence="10" type="ORF">SAMN04490244_11368</name>
</gene>
<sequence length="659" mass="69656">MRPLRLLILVASLWSIAVSAALAQDDRAPRQITFEPPRVVLTGIAFDQTITAAARPEGPLTLTVAGESYEIAPDAFSPPDDSEAVTLQATVSDVTVGQGGDFSMVLSRGDETLAEGQSTTLPAWLSILPALLAIGAALVTRQVIPSLFLGIALGSWFTYGLSISGIWFGLLDVIQIYVLEALVPPNGAKSHMQIVIFTLMMGGMIGIIYRNGGAHAIAARIASMAKTRRRTQLGSCGLGFAIFFSTYANSLIVGNTMRPVTDRMRISREKLAYIVDSTAAPLASIAIISTWIGYQLGLIEEAMGEISHSESAYSIFLNALPYNFYPIFALAMVIMVGATGRDFGPMAKAERRALETGQVIRKDGQTEDDEEEGGDELTLKEGVPQRSINAILPIGLLIVMVAAGIYVTGDGDSIRAIMGSADGNTALVWAALVSVILAAAMSIGQRILTVNETMAAWFAGLRSVLFVMIILTLAWALSAIAEDLHTASFLVSILGDTIAPAWLPALLFVLSAAVSFAVGTSWGTMGILMPLAVPLIWALMQNAGLSIEEDGHILYATIGTILAGSVWGDHCSPISDTTIISSVASGSDHIDHVRTQIPYALTVGAVALALGLVPTGYGVPWYLTLPAGIAVLFGVVMIVGRPMAERAETDKVADPQPAE</sequence>
<evidence type="ECO:0000259" key="9">
    <source>
        <dbReference type="Pfam" id="PF03553"/>
    </source>
</evidence>
<name>A0A1H9WUH0_9RHOB</name>
<feature type="transmembrane region" description="Helical" evidence="7">
    <location>
        <begin position="619"/>
        <end position="639"/>
    </location>
</feature>
<dbReference type="RefSeq" id="WP_092695988.1">
    <property type="nucleotide sequence ID" value="NZ_FOGU01000013.1"/>
</dbReference>
<evidence type="ECO:0000256" key="1">
    <source>
        <dbReference type="ARBA" id="ARBA00004651"/>
    </source>
</evidence>
<feature type="transmembrane region" description="Helical" evidence="7">
    <location>
        <begin position="489"/>
        <end position="516"/>
    </location>
</feature>
<evidence type="ECO:0000256" key="8">
    <source>
        <dbReference type="SAM" id="SignalP"/>
    </source>
</evidence>
<dbReference type="STRING" id="641238.SAMN04490244_11368"/>
<feature type="transmembrane region" description="Helical" evidence="7">
    <location>
        <begin position="315"/>
        <end position="338"/>
    </location>
</feature>
<feature type="transmembrane region" description="Helical" evidence="7">
    <location>
        <begin position="387"/>
        <end position="407"/>
    </location>
</feature>
<dbReference type="OrthoDB" id="9762978at2"/>
<accession>A0A1H9WUH0</accession>
<feature type="compositionally biased region" description="Acidic residues" evidence="6">
    <location>
        <begin position="366"/>
        <end position="375"/>
    </location>
</feature>
<feature type="domain" description="Na+/H+ antiporter NhaC-like C-terminal" evidence="9">
    <location>
        <begin position="288"/>
        <end position="613"/>
    </location>
</feature>
<organism evidence="10 11">
    <name type="scientific">Tranquillimonas rosea</name>
    <dbReference type="NCBI Taxonomy" id="641238"/>
    <lineage>
        <taxon>Bacteria</taxon>
        <taxon>Pseudomonadati</taxon>
        <taxon>Pseudomonadota</taxon>
        <taxon>Alphaproteobacteria</taxon>
        <taxon>Rhodobacterales</taxon>
        <taxon>Roseobacteraceae</taxon>
        <taxon>Tranquillimonas</taxon>
    </lineage>
</organism>
<reference evidence="10 11" key="1">
    <citation type="submission" date="2016-10" db="EMBL/GenBank/DDBJ databases">
        <authorList>
            <person name="de Groot N.N."/>
        </authorList>
    </citation>
    <scope>NUCLEOTIDE SEQUENCE [LARGE SCALE GENOMIC DNA]</scope>
    <source>
        <strain evidence="10 11">DSM 23042</strain>
    </source>
</reference>